<reference evidence="4" key="1">
    <citation type="submission" date="2023-07" db="EMBL/GenBank/DDBJ databases">
        <title>Novel Mycoplasma species identified in domestic and wild animals.</title>
        <authorList>
            <person name="Volokhov D.V."/>
            <person name="Furtak V.A."/>
            <person name="Zagorodnyaya T.A."/>
        </authorList>
    </citation>
    <scope>NUCLEOTIDE SEQUENCE [LARGE SCALE GENOMIC DNA]</scope>
    <source>
        <strain evidence="4">92-19</strain>
    </source>
</reference>
<dbReference type="Pfam" id="PF00722">
    <property type="entry name" value="Glyco_hydro_16"/>
    <property type="match status" value="1"/>
</dbReference>
<dbReference type="PANTHER" id="PTHR10963">
    <property type="entry name" value="GLYCOSYL HYDROLASE-RELATED"/>
    <property type="match status" value="1"/>
</dbReference>
<dbReference type="Gene3D" id="2.60.120.200">
    <property type="match status" value="1"/>
</dbReference>
<sequence>MAKFKLAFEENFDYNGKPNPEIWTFQVGPKWANNEKQCYVDKLENCYVSDGALHIIATKSDDPNCPYESARIMSKDKKHFQYGRFVVRAKMPKGRGAWPAIWFMGTVKGQGWPACGEIDLMEFAGNRRTQVTSAYHTKTYNHSINTHKEGVLIANNLDTEFHDYILEWTKDHISFQVDYEEILRADKKPNDTFAEWPFDQPYYMIINLAVGGWYGGKIVDEDFPFHFEVASIRHFEIIEEK</sequence>
<keyword evidence="4" id="KW-1185">Reference proteome</keyword>
<keyword evidence="3" id="KW-0378">Hydrolase</keyword>
<name>A0ABT2PWY2_9MOLU</name>
<dbReference type="InterPro" id="IPR000757">
    <property type="entry name" value="Beta-glucanase-like"/>
</dbReference>
<comment type="caution">
    <text evidence="3">The sequence shown here is derived from an EMBL/GenBank/DDBJ whole genome shotgun (WGS) entry which is preliminary data.</text>
</comment>
<evidence type="ECO:0000313" key="3">
    <source>
        <dbReference type="EMBL" id="MCU0104839.1"/>
    </source>
</evidence>
<dbReference type="RefSeq" id="WP_262096093.1">
    <property type="nucleotide sequence ID" value="NZ_JAOEGN010000006.1"/>
</dbReference>
<dbReference type="InterPro" id="IPR050546">
    <property type="entry name" value="Glycosyl_Hydrlase_16"/>
</dbReference>
<evidence type="ECO:0000313" key="4">
    <source>
        <dbReference type="Proteomes" id="UP001209076"/>
    </source>
</evidence>
<protein>
    <submittedName>
        <fullName evidence="3">Glycoside hydrolase family 16 protein</fullName>
    </submittedName>
</protein>
<dbReference type="PROSITE" id="PS51762">
    <property type="entry name" value="GH16_2"/>
    <property type="match status" value="1"/>
</dbReference>
<dbReference type="SUPFAM" id="SSF49899">
    <property type="entry name" value="Concanavalin A-like lectins/glucanases"/>
    <property type="match status" value="1"/>
</dbReference>
<dbReference type="InterPro" id="IPR013320">
    <property type="entry name" value="ConA-like_dom_sf"/>
</dbReference>
<proteinExistence type="inferred from homology"/>
<accession>A0ABT2PWY2</accession>
<dbReference type="GO" id="GO:0016787">
    <property type="term" value="F:hydrolase activity"/>
    <property type="evidence" value="ECO:0007669"/>
    <property type="project" value="UniProtKB-KW"/>
</dbReference>
<organism evidence="3 4">
    <name type="scientific">Paracholeplasma vituli</name>
    <dbReference type="NCBI Taxonomy" id="69473"/>
    <lineage>
        <taxon>Bacteria</taxon>
        <taxon>Bacillati</taxon>
        <taxon>Mycoplasmatota</taxon>
        <taxon>Mollicutes</taxon>
        <taxon>Acholeplasmatales</taxon>
        <taxon>Acholeplasmataceae</taxon>
        <taxon>Paracholeplasma</taxon>
    </lineage>
</organism>
<gene>
    <name evidence="3" type="ORF">N7603_04130</name>
</gene>
<dbReference type="EMBL" id="JAOEGN010000006">
    <property type="protein sequence ID" value="MCU0104839.1"/>
    <property type="molecule type" value="Genomic_DNA"/>
</dbReference>
<feature type="domain" description="GH16" evidence="2">
    <location>
        <begin position="12"/>
        <end position="240"/>
    </location>
</feature>
<dbReference type="PANTHER" id="PTHR10963:SF55">
    <property type="entry name" value="GLYCOSIDE HYDROLASE FAMILY 16 PROTEIN"/>
    <property type="match status" value="1"/>
</dbReference>
<evidence type="ECO:0000256" key="1">
    <source>
        <dbReference type="ARBA" id="ARBA00006865"/>
    </source>
</evidence>
<evidence type="ECO:0000259" key="2">
    <source>
        <dbReference type="PROSITE" id="PS51762"/>
    </source>
</evidence>
<dbReference type="CDD" id="cd08023">
    <property type="entry name" value="GH16_laminarinase_like"/>
    <property type="match status" value="1"/>
</dbReference>
<dbReference type="Proteomes" id="UP001209076">
    <property type="component" value="Unassembled WGS sequence"/>
</dbReference>
<comment type="similarity">
    <text evidence="1">Belongs to the glycosyl hydrolase 16 family.</text>
</comment>